<organism evidence="3 4">
    <name type="scientific">Komagataella pastoris</name>
    <name type="common">Yeast</name>
    <name type="synonym">Pichia pastoris</name>
    <dbReference type="NCBI Taxonomy" id="4922"/>
    <lineage>
        <taxon>Eukaryota</taxon>
        <taxon>Fungi</taxon>
        <taxon>Dikarya</taxon>
        <taxon>Ascomycota</taxon>
        <taxon>Saccharomycotina</taxon>
        <taxon>Pichiomycetes</taxon>
        <taxon>Pichiales</taxon>
        <taxon>Pichiaceae</taxon>
        <taxon>Komagataella</taxon>
    </lineage>
</organism>
<dbReference type="Pfam" id="PF24913">
    <property type="entry name" value="WHD_AAA_fung"/>
    <property type="match status" value="1"/>
</dbReference>
<gene>
    <name evidence="3" type="ORF">ATY40_BA7504982</name>
</gene>
<reference evidence="3 4" key="1">
    <citation type="submission" date="2016-02" db="EMBL/GenBank/DDBJ databases">
        <title>Comparative genomic and transcriptomic foundation for Pichia pastoris.</title>
        <authorList>
            <person name="Love K.R."/>
            <person name="Shah K.A."/>
            <person name="Whittaker C.A."/>
            <person name="Wu J."/>
            <person name="Bartlett M.C."/>
            <person name="Ma D."/>
            <person name="Leeson R.L."/>
            <person name="Priest M."/>
            <person name="Young S.K."/>
            <person name="Love J.C."/>
        </authorList>
    </citation>
    <scope>NUCLEOTIDE SEQUENCE [LARGE SCALE GENOMIC DNA]</scope>
    <source>
        <strain evidence="3 4">ATCC 28485</strain>
    </source>
</reference>
<dbReference type="AlphaFoldDB" id="A0A1B2JIS7"/>
<feature type="compositionally biased region" description="Basic and acidic residues" evidence="1">
    <location>
        <begin position="94"/>
        <end position="106"/>
    </location>
</feature>
<dbReference type="OrthoDB" id="511599at2759"/>
<dbReference type="PANTHER" id="PTHR36168">
    <property type="entry name" value="CHROMOSOME 1, WHOLE GENOME SHOTGUN SEQUENCE"/>
    <property type="match status" value="1"/>
</dbReference>
<evidence type="ECO:0000313" key="3">
    <source>
        <dbReference type="EMBL" id="ANZ77873.1"/>
    </source>
</evidence>
<dbReference type="SUPFAM" id="SSF52540">
    <property type="entry name" value="P-loop containing nucleoside triphosphate hydrolases"/>
    <property type="match status" value="1"/>
</dbReference>
<keyword evidence="4" id="KW-1185">Reference proteome</keyword>
<dbReference type="InterPro" id="IPR056808">
    <property type="entry name" value="HTH_AAA"/>
</dbReference>
<name>A0A1B2JIS7_PICPA</name>
<dbReference type="Proteomes" id="UP000094565">
    <property type="component" value="Chromosome 4"/>
</dbReference>
<sequence>MLYQLISILLPVYLLFMYRRRIWLAAKTSSLRPVLRSQIRCINPFLPVDILDEVTNDDENTIREKRKLKRLKDLDEKIKNKKDGPINEYQTPQEEERNREREKKENRQENWERFGSFLFRCFETAGITFSSLGVLALSGYMYHKFYNSQVLSKINSAFDEGDPTLQLSMYKRTDNNKYWVERPQQLLLDDIVNGKIQGRYFLLVGEKGTGKFSAILQSIRSVKGLNCTVVDGHSDPEIFRIRLGQALNFEYHEDYIGSLFSIRGPRDTTALLDIERAFKKLELVALKRVKSAEEGVRVKPLIIVINNTHLIKDDEEGNKLIELLQQKAESLSGSGLATMIFNSDDYWVYERMKRLSTRLEVINFNDLGREDTIKVLKAARMKHYNEYLPLETANKIYDLIGGRPQHLALVTANKDPLLTSHQIIDREKTWFLNQCGLLGGDMDDDVMESGKLSTSAMLLMRELVQMDREKFSSQNDDMVDHILPSLPLWRARQVMTRPDYIQLFDNLNIFTIDCQSRVHADSVPMMRAFHEIASQPGFDELLNETIERVSEIESLGRTRELVAKDLLLGGRYTVQENNDNKLNIKLHGVTRDLFESSNEDEPIKMEDFSDGAHKKWWSKRMSHYRDSYKPEEVAELGLTREPEEQNSSVELSKS</sequence>
<feature type="compositionally biased region" description="Polar residues" evidence="1">
    <location>
        <begin position="645"/>
        <end position="654"/>
    </location>
</feature>
<dbReference type="InterPro" id="IPR027417">
    <property type="entry name" value="P-loop_NTPase"/>
</dbReference>
<dbReference type="EMBL" id="CP014587">
    <property type="protein sequence ID" value="ANZ77873.1"/>
    <property type="molecule type" value="Genomic_DNA"/>
</dbReference>
<feature type="region of interest" description="Disordered" evidence="1">
    <location>
        <begin position="81"/>
        <end position="106"/>
    </location>
</feature>
<accession>A0A1B2JIS7</accession>
<feature type="domain" description="AAA protein C-terminal winged helix" evidence="2">
    <location>
        <begin position="433"/>
        <end position="553"/>
    </location>
</feature>
<dbReference type="PANTHER" id="PTHR36168:SF1">
    <property type="entry name" value="ORC1-LIKE AAA ATPASE DOMAIN-CONTAINING PROTEIN"/>
    <property type="match status" value="1"/>
</dbReference>
<proteinExistence type="predicted"/>
<evidence type="ECO:0000259" key="2">
    <source>
        <dbReference type="Pfam" id="PF24913"/>
    </source>
</evidence>
<protein>
    <submittedName>
        <fullName evidence="3">BA75_04982T0</fullName>
    </submittedName>
</protein>
<evidence type="ECO:0000256" key="1">
    <source>
        <dbReference type="SAM" id="MobiDB-lite"/>
    </source>
</evidence>
<evidence type="ECO:0000313" key="4">
    <source>
        <dbReference type="Proteomes" id="UP000094565"/>
    </source>
</evidence>
<feature type="region of interest" description="Disordered" evidence="1">
    <location>
        <begin position="635"/>
        <end position="654"/>
    </location>
</feature>